<dbReference type="EMBL" id="JAINUF010000008">
    <property type="protein sequence ID" value="KAJ8351696.1"/>
    <property type="molecule type" value="Genomic_DNA"/>
</dbReference>
<proteinExistence type="predicted"/>
<protein>
    <submittedName>
        <fullName evidence="1">Uncharacterized protein</fullName>
    </submittedName>
</protein>
<dbReference type="Proteomes" id="UP001152622">
    <property type="component" value="Chromosome 8"/>
</dbReference>
<dbReference type="AlphaFoldDB" id="A0A9Q1F677"/>
<name>A0A9Q1F677_SYNKA</name>
<reference evidence="1" key="1">
    <citation type="journal article" date="2023" name="Science">
        <title>Genome structures resolve the early diversification of teleost fishes.</title>
        <authorList>
            <person name="Parey E."/>
            <person name="Louis A."/>
            <person name="Montfort J."/>
            <person name="Bouchez O."/>
            <person name="Roques C."/>
            <person name="Iampietro C."/>
            <person name="Lluch J."/>
            <person name="Castinel A."/>
            <person name="Donnadieu C."/>
            <person name="Desvignes T."/>
            <person name="Floi Bucao C."/>
            <person name="Jouanno E."/>
            <person name="Wen M."/>
            <person name="Mejri S."/>
            <person name="Dirks R."/>
            <person name="Jansen H."/>
            <person name="Henkel C."/>
            <person name="Chen W.J."/>
            <person name="Zahm M."/>
            <person name="Cabau C."/>
            <person name="Klopp C."/>
            <person name="Thompson A.W."/>
            <person name="Robinson-Rechavi M."/>
            <person name="Braasch I."/>
            <person name="Lecointre G."/>
            <person name="Bobe J."/>
            <person name="Postlethwait J.H."/>
            <person name="Berthelot C."/>
            <person name="Roest Crollius H."/>
            <person name="Guiguen Y."/>
        </authorList>
    </citation>
    <scope>NUCLEOTIDE SEQUENCE</scope>
    <source>
        <strain evidence="1">WJC10195</strain>
    </source>
</reference>
<comment type="caution">
    <text evidence="1">The sequence shown here is derived from an EMBL/GenBank/DDBJ whole genome shotgun (WGS) entry which is preliminary data.</text>
</comment>
<accession>A0A9Q1F677</accession>
<organism evidence="1 2">
    <name type="scientific">Synaphobranchus kaupii</name>
    <name type="common">Kaup's arrowtooth eel</name>
    <dbReference type="NCBI Taxonomy" id="118154"/>
    <lineage>
        <taxon>Eukaryota</taxon>
        <taxon>Metazoa</taxon>
        <taxon>Chordata</taxon>
        <taxon>Craniata</taxon>
        <taxon>Vertebrata</taxon>
        <taxon>Euteleostomi</taxon>
        <taxon>Actinopterygii</taxon>
        <taxon>Neopterygii</taxon>
        <taxon>Teleostei</taxon>
        <taxon>Anguilliformes</taxon>
        <taxon>Synaphobranchidae</taxon>
        <taxon>Synaphobranchus</taxon>
    </lineage>
</organism>
<evidence type="ECO:0000313" key="1">
    <source>
        <dbReference type="EMBL" id="KAJ8351696.1"/>
    </source>
</evidence>
<evidence type="ECO:0000313" key="2">
    <source>
        <dbReference type="Proteomes" id="UP001152622"/>
    </source>
</evidence>
<sequence>MALKPPGLSPALPAASCALSTLRRWPLLHTGCIHGTLPLRITLTCSVYCARPLRSVRFEVSPLSQLYLCRPPPSGNQGSWQGQRVL</sequence>
<keyword evidence="2" id="KW-1185">Reference proteome</keyword>
<gene>
    <name evidence="1" type="ORF">SKAU_G00231720</name>
</gene>